<protein>
    <submittedName>
        <fullName evidence="1">Uncharacterized protein</fullName>
    </submittedName>
</protein>
<comment type="caution">
    <text evidence="1">The sequence shown here is derived from an EMBL/GenBank/DDBJ whole genome shotgun (WGS) entry which is preliminary data.</text>
</comment>
<dbReference type="AlphaFoldDB" id="A0A7W7U7Y6"/>
<accession>A0A7W7U7Y6</accession>
<reference evidence="1 2" key="1">
    <citation type="submission" date="2020-08" db="EMBL/GenBank/DDBJ databases">
        <title>Genomic Encyclopedia of Type Strains, Phase III (KMG-III): the genomes of soil and plant-associated and newly described type strains.</title>
        <authorList>
            <person name="Whitman W."/>
        </authorList>
    </citation>
    <scope>NUCLEOTIDE SEQUENCE [LARGE SCALE GENOMIC DNA]</scope>
    <source>
        <strain evidence="1 2">SFB5A</strain>
    </source>
</reference>
<name>A0A7W7U7Y6_9ACTN</name>
<evidence type="ECO:0000313" key="1">
    <source>
        <dbReference type="EMBL" id="MBB4986579.1"/>
    </source>
</evidence>
<proteinExistence type="predicted"/>
<evidence type="ECO:0000313" key="2">
    <source>
        <dbReference type="Proteomes" id="UP000582643"/>
    </source>
</evidence>
<dbReference type="RefSeq" id="WP_181924747.1">
    <property type="nucleotide sequence ID" value="NZ_JACHJY010000013.1"/>
</dbReference>
<organism evidence="1 2">
    <name type="scientific">Streptomyces nymphaeiformis</name>
    <dbReference type="NCBI Taxonomy" id="2663842"/>
    <lineage>
        <taxon>Bacteria</taxon>
        <taxon>Bacillati</taxon>
        <taxon>Actinomycetota</taxon>
        <taxon>Actinomycetes</taxon>
        <taxon>Kitasatosporales</taxon>
        <taxon>Streptomycetaceae</taxon>
        <taxon>Streptomyces</taxon>
    </lineage>
</organism>
<sequence length="46" mass="5366">MRWARRNAPAFAHPVGKAGADYLCRLDDLRLWARNCPRSGVQKRER</sequence>
<gene>
    <name evidence="1" type="ORF">GGE06_007547</name>
</gene>
<dbReference type="Proteomes" id="UP000582643">
    <property type="component" value="Unassembled WGS sequence"/>
</dbReference>
<keyword evidence="2" id="KW-1185">Reference proteome</keyword>
<dbReference type="EMBL" id="JACHJY010000013">
    <property type="protein sequence ID" value="MBB4986579.1"/>
    <property type="molecule type" value="Genomic_DNA"/>
</dbReference>